<keyword evidence="4 6" id="KW-0472">Membrane</keyword>
<comment type="subcellular location">
    <subcellularLocation>
        <location evidence="1">Membrane</location>
    </subcellularLocation>
</comment>
<dbReference type="InParanoid" id="A0A1Z5K1U1"/>
<feature type="transmembrane region" description="Helical" evidence="6">
    <location>
        <begin position="97"/>
        <end position="116"/>
    </location>
</feature>
<dbReference type="Pfam" id="PF01066">
    <property type="entry name" value="CDP-OH_P_transf"/>
    <property type="match status" value="1"/>
</dbReference>
<dbReference type="PANTHER" id="PTHR10414">
    <property type="entry name" value="ETHANOLAMINEPHOSPHOTRANSFERASE"/>
    <property type="match status" value="1"/>
</dbReference>
<dbReference type="Gene3D" id="1.20.120.1760">
    <property type="match status" value="1"/>
</dbReference>
<dbReference type="GO" id="GO:0004142">
    <property type="term" value="F:diacylglycerol cholinephosphotransferase activity"/>
    <property type="evidence" value="ECO:0007669"/>
    <property type="project" value="UniProtKB-EC"/>
</dbReference>
<proteinExistence type="inferred from homology"/>
<dbReference type="PROSITE" id="PS00379">
    <property type="entry name" value="CDP_ALCOHOL_P_TRANSF"/>
    <property type="match status" value="1"/>
</dbReference>
<dbReference type="InterPro" id="IPR000462">
    <property type="entry name" value="CDP-OH_P_trans"/>
</dbReference>
<dbReference type="EC" id="2.7.8.2" evidence="7"/>
<feature type="transmembrane region" description="Helical" evidence="6">
    <location>
        <begin position="363"/>
        <end position="381"/>
    </location>
</feature>
<dbReference type="GO" id="GO:0004307">
    <property type="term" value="F:ethanolaminephosphotransferase activity"/>
    <property type="evidence" value="ECO:0007669"/>
    <property type="project" value="UniProtKB-EC"/>
</dbReference>
<evidence type="ECO:0000313" key="8">
    <source>
        <dbReference type="Proteomes" id="UP000198406"/>
    </source>
</evidence>
<dbReference type="Proteomes" id="UP000198406">
    <property type="component" value="Unassembled WGS sequence"/>
</dbReference>
<reference evidence="7 8" key="1">
    <citation type="journal article" date="2015" name="Plant Cell">
        <title>Oil accumulation by the oleaginous diatom Fistulifera solaris as revealed by the genome and transcriptome.</title>
        <authorList>
            <person name="Tanaka T."/>
            <person name="Maeda Y."/>
            <person name="Veluchamy A."/>
            <person name="Tanaka M."/>
            <person name="Abida H."/>
            <person name="Marechal E."/>
            <person name="Bowler C."/>
            <person name="Muto M."/>
            <person name="Sunaga Y."/>
            <person name="Tanaka M."/>
            <person name="Yoshino T."/>
            <person name="Taniguchi T."/>
            <person name="Fukuda Y."/>
            <person name="Nemoto M."/>
            <person name="Matsumoto M."/>
            <person name="Wong P.S."/>
            <person name="Aburatani S."/>
            <person name="Fujibuchi W."/>
        </authorList>
    </citation>
    <scope>NUCLEOTIDE SEQUENCE [LARGE SCALE GENOMIC DNA]</scope>
    <source>
        <strain evidence="7 8">JPCC DA0580</strain>
    </source>
</reference>
<sequence length="436" mass="48537">MCISNDANDPALTIVVWQEDSPLPDVLTKDSLQRIARHQYRSGVYTWLDNLCNPLWNSLTECLPLWMAPNLVTLIGAMNCLVSYAGTWYYAPTATEALPAVLLIVNGVLLITAYTLDCMDGKQARRTKTSSPLGQLLDHGLDCLCLLAHVAAVQGWLRAGDSLVLQMIVQSTFYLAQWEEYFTGILPHGTGPIGVTEVNYGLALLSILFGTVWRVATTNPDHGPFDDDFAPYLQIILEKGWLPAKVLDACGGSQTLLDAIADWQIKDAMLFAWFLLTVILCSLSMMRVAVHLKSWKNTLRAFLQLITPVAIVILALLDEFPTITDRNSPPIHQAIRWKSFAVGLLYCFMTIKVIVFAMSRQSIAIVQLDVLPLLVAVSVSLYDPRLTAEGHVLLWQCLSLWWGLQLWNWAATASRQICSTLGIQMFTIPTITRTEI</sequence>
<evidence type="ECO:0000256" key="2">
    <source>
        <dbReference type="ARBA" id="ARBA00010441"/>
    </source>
</evidence>
<dbReference type="PIRSF" id="PIRSF015665">
    <property type="entry name" value="CHOPT"/>
    <property type="match status" value="1"/>
</dbReference>
<feature type="transmembrane region" description="Helical" evidence="6">
    <location>
        <begin position="393"/>
        <end position="411"/>
    </location>
</feature>
<dbReference type="EMBL" id="BDSP01000143">
    <property type="protein sequence ID" value="GAX20112.1"/>
    <property type="molecule type" value="Genomic_DNA"/>
</dbReference>
<dbReference type="PANTHER" id="PTHR10414:SF37">
    <property type="entry name" value="BB IN A BOXCAR, ISOFORM C"/>
    <property type="match status" value="1"/>
</dbReference>
<feature type="transmembrane region" description="Helical" evidence="6">
    <location>
        <begin position="301"/>
        <end position="317"/>
    </location>
</feature>
<dbReference type="AlphaFoldDB" id="A0A1Z5K1U1"/>
<evidence type="ECO:0000256" key="5">
    <source>
        <dbReference type="RuleBase" id="RU003750"/>
    </source>
</evidence>
<keyword evidence="3 5" id="KW-0808">Transferase</keyword>
<comment type="caution">
    <text evidence="7">The sequence shown here is derived from an EMBL/GenBank/DDBJ whole genome shotgun (WGS) entry which is preliminary data.</text>
</comment>
<keyword evidence="6" id="KW-1133">Transmembrane helix</keyword>
<comment type="similarity">
    <text evidence="2 5">Belongs to the CDP-alcohol phosphatidyltransferase class-I family.</text>
</comment>
<name>A0A1Z5K1U1_FISSO</name>
<accession>A0A1Z5K1U1</accession>
<dbReference type="InterPro" id="IPR014472">
    <property type="entry name" value="CHOPT"/>
</dbReference>
<feature type="transmembrane region" description="Helical" evidence="6">
    <location>
        <begin position="337"/>
        <end position="356"/>
    </location>
</feature>
<protein>
    <submittedName>
        <fullName evidence="7">Choline/ethanolamine phosphotransferase</fullName>
        <ecNumber evidence="7">2.7.8.1</ecNumber>
        <ecNumber evidence="7">2.7.8.2</ecNumber>
    </submittedName>
</protein>
<dbReference type="EC" id="2.7.8.1" evidence="7"/>
<dbReference type="InterPro" id="IPR043130">
    <property type="entry name" value="CDP-OH_PTrfase_TM_dom"/>
</dbReference>
<evidence type="ECO:0000256" key="3">
    <source>
        <dbReference type="ARBA" id="ARBA00022679"/>
    </source>
</evidence>
<evidence type="ECO:0000256" key="1">
    <source>
        <dbReference type="ARBA" id="ARBA00004370"/>
    </source>
</evidence>
<keyword evidence="8" id="KW-1185">Reference proteome</keyword>
<feature type="transmembrane region" description="Helical" evidence="6">
    <location>
        <begin position="71"/>
        <end position="91"/>
    </location>
</feature>
<evidence type="ECO:0000256" key="4">
    <source>
        <dbReference type="ARBA" id="ARBA00023136"/>
    </source>
</evidence>
<keyword evidence="6" id="KW-0812">Transmembrane</keyword>
<gene>
    <name evidence="7" type="ORF">FisN_17Lh065</name>
</gene>
<dbReference type="OrthoDB" id="196717at2759"/>
<feature type="transmembrane region" description="Helical" evidence="6">
    <location>
        <begin position="270"/>
        <end position="289"/>
    </location>
</feature>
<evidence type="ECO:0000313" key="7">
    <source>
        <dbReference type="EMBL" id="GAX20112.1"/>
    </source>
</evidence>
<organism evidence="7 8">
    <name type="scientific">Fistulifera solaris</name>
    <name type="common">Oleaginous diatom</name>
    <dbReference type="NCBI Taxonomy" id="1519565"/>
    <lineage>
        <taxon>Eukaryota</taxon>
        <taxon>Sar</taxon>
        <taxon>Stramenopiles</taxon>
        <taxon>Ochrophyta</taxon>
        <taxon>Bacillariophyta</taxon>
        <taxon>Bacillariophyceae</taxon>
        <taxon>Bacillariophycidae</taxon>
        <taxon>Naviculales</taxon>
        <taxon>Naviculaceae</taxon>
        <taxon>Fistulifera</taxon>
    </lineage>
</organism>
<evidence type="ECO:0000256" key="6">
    <source>
        <dbReference type="SAM" id="Phobius"/>
    </source>
</evidence>
<dbReference type="InterPro" id="IPR048254">
    <property type="entry name" value="CDP_ALCOHOL_P_TRANSF_CS"/>
</dbReference>
<dbReference type="GO" id="GO:0016020">
    <property type="term" value="C:membrane"/>
    <property type="evidence" value="ECO:0007669"/>
    <property type="project" value="UniProtKB-SubCell"/>
</dbReference>